<dbReference type="KEGG" id="ssyi:EKG83_07330"/>
<feature type="transmembrane region" description="Helical" evidence="1">
    <location>
        <begin position="21"/>
        <end position="38"/>
    </location>
</feature>
<evidence type="ECO:0000256" key="1">
    <source>
        <dbReference type="SAM" id="Phobius"/>
    </source>
</evidence>
<feature type="transmembrane region" description="Helical" evidence="1">
    <location>
        <begin position="71"/>
        <end position="87"/>
    </location>
</feature>
<sequence>MAGDSKRTLIPGAGPLARVPAPAVFLLVLALFALGVWLRGPVGAVLLGVLALGVAALLATTWRLLAPSARVLRLLVLAVLVLITVSVV</sequence>
<keyword evidence="3" id="KW-1185">Reference proteome</keyword>
<accession>A0A5Q0GTM2</accession>
<evidence type="ECO:0000313" key="2">
    <source>
        <dbReference type="EMBL" id="QFZ17309.1"/>
    </source>
</evidence>
<keyword evidence="1" id="KW-1133">Transmembrane helix</keyword>
<protein>
    <submittedName>
        <fullName evidence="2">Uncharacterized protein</fullName>
    </submittedName>
</protein>
<dbReference type="RefSeq" id="WP_033427547.1">
    <property type="nucleotide sequence ID" value="NZ_CP034550.1"/>
</dbReference>
<keyword evidence="1" id="KW-0472">Membrane</keyword>
<dbReference type="AlphaFoldDB" id="A0A5Q0GTM2"/>
<proteinExistence type="predicted"/>
<dbReference type="EMBL" id="CP034550">
    <property type="protein sequence ID" value="QFZ17309.1"/>
    <property type="molecule type" value="Genomic_DNA"/>
</dbReference>
<name>A0A5Q0GTM2_SACSY</name>
<keyword evidence="1" id="KW-0812">Transmembrane</keyword>
<feature type="transmembrane region" description="Helical" evidence="1">
    <location>
        <begin position="44"/>
        <end position="64"/>
    </location>
</feature>
<dbReference type="Proteomes" id="UP000325787">
    <property type="component" value="Chromosome"/>
</dbReference>
<reference evidence="3" key="1">
    <citation type="journal article" date="2021" name="Curr. Microbiol.">
        <title>Complete genome of nocamycin-producing strain Saccharothrix syringae NRRL B-16468 reveals the biosynthetic potential for secondary metabolites.</title>
        <authorList>
            <person name="Mo X."/>
            <person name="Yang S."/>
        </authorList>
    </citation>
    <scope>NUCLEOTIDE SEQUENCE [LARGE SCALE GENOMIC DNA]</scope>
    <source>
        <strain evidence="3">ATCC 51364 / DSM 43886 / JCM 6844 / KCTC 9398 / NBRC 14523 / NRRL B-16468 / INA 2240</strain>
    </source>
</reference>
<gene>
    <name evidence="2" type="ORF">EKG83_07330</name>
</gene>
<organism evidence="2 3">
    <name type="scientific">Saccharothrix syringae</name>
    <name type="common">Nocardiopsis syringae</name>
    <dbReference type="NCBI Taxonomy" id="103733"/>
    <lineage>
        <taxon>Bacteria</taxon>
        <taxon>Bacillati</taxon>
        <taxon>Actinomycetota</taxon>
        <taxon>Actinomycetes</taxon>
        <taxon>Pseudonocardiales</taxon>
        <taxon>Pseudonocardiaceae</taxon>
        <taxon>Saccharothrix</taxon>
    </lineage>
</organism>
<evidence type="ECO:0000313" key="3">
    <source>
        <dbReference type="Proteomes" id="UP000325787"/>
    </source>
</evidence>